<dbReference type="PANTHER" id="PTHR45700">
    <property type="entry name" value="UBIQUITIN-PROTEIN LIGASE E3C"/>
    <property type="match status" value="1"/>
</dbReference>
<feature type="region of interest" description="Disordered" evidence="6">
    <location>
        <begin position="1384"/>
        <end position="1406"/>
    </location>
</feature>
<dbReference type="Gene3D" id="3.30.2160.10">
    <property type="entry name" value="Hect, E3 ligase catalytic domain"/>
    <property type="match status" value="1"/>
</dbReference>
<proteinExistence type="predicted"/>
<protein>
    <recommendedName>
        <fullName evidence="2">HECT-type E3 ubiquitin transferase</fullName>
        <ecNumber evidence="2">2.3.2.26</ecNumber>
    </recommendedName>
</protein>
<feature type="compositionally biased region" description="Low complexity" evidence="6">
    <location>
        <begin position="1284"/>
        <end position="1301"/>
    </location>
</feature>
<keyword evidence="3" id="KW-0808">Transferase</keyword>
<dbReference type="SUPFAM" id="SSF56204">
    <property type="entry name" value="Hect, E3 ligase catalytic domain"/>
    <property type="match status" value="2"/>
</dbReference>
<feature type="compositionally biased region" description="Low complexity" evidence="6">
    <location>
        <begin position="69"/>
        <end position="97"/>
    </location>
</feature>
<dbReference type="InterPro" id="IPR044611">
    <property type="entry name" value="E3A/B/C-like"/>
</dbReference>
<evidence type="ECO:0000259" key="7">
    <source>
        <dbReference type="PROSITE" id="PS50237"/>
    </source>
</evidence>
<evidence type="ECO:0000256" key="2">
    <source>
        <dbReference type="ARBA" id="ARBA00012485"/>
    </source>
</evidence>
<feature type="compositionally biased region" description="Gly residues" evidence="6">
    <location>
        <begin position="141"/>
        <end position="150"/>
    </location>
</feature>
<dbReference type="GeneID" id="98127856"/>
<feature type="compositionally biased region" description="Gly residues" evidence="6">
    <location>
        <begin position="741"/>
        <end position="752"/>
    </location>
</feature>
<gene>
    <name evidence="8" type="ORF">VTJ83DRAFT_6495</name>
</gene>
<dbReference type="Proteomes" id="UP001600064">
    <property type="component" value="Unassembled WGS sequence"/>
</dbReference>
<name>A0ABR4D5S0_9PEZI</name>
<feature type="region of interest" description="Disordered" evidence="6">
    <location>
        <begin position="486"/>
        <end position="525"/>
    </location>
</feature>
<evidence type="ECO:0000256" key="6">
    <source>
        <dbReference type="SAM" id="MobiDB-lite"/>
    </source>
</evidence>
<dbReference type="Gene3D" id="3.90.1750.10">
    <property type="entry name" value="Hect, E3 ligase catalytic domains"/>
    <property type="match status" value="1"/>
</dbReference>
<dbReference type="InterPro" id="IPR000569">
    <property type="entry name" value="HECT_dom"/>
</dbReference>
<feature type="region of interest" description="Disordered" evidence="6">
    <location>
        <begin position="1261"/>
        <end position="1315"/>
    </location>
</feature>
<feature type="domain" description="HECT" evidence="7">
    <location>
        <begin position="980"/>
        <end position="1379"/>
    </location>
</feature>
<comment type="catalytic activity">
    <reaction evidence="1">
        <text>S-ubiquitinyl-[E2 ubiquitin-conjugating enzyme]-L-cysteine + [acceptor protein]-L-lysine = [E2 ubiquitin-conjugating enzyme]-L-cysteine + N(6)-ubiquitinyl-[acceptor protein]-L-lysine.</text>
        <dbReference type="EC" id="2.3.2.26"/>
    </reaction>
</comment>
<organism evidence="8 9">
    <name type="scientific">Remersonia thermophila</name>
    <dbReference type="NCBI Taxonomy" id="72144"/>
    <lineage>
        <taxon>Eukaryota</taxon>
        <taxon>Fungi</taxon>
        <taxon>Dikarya</taxon>
        <taxon>Ascomycota</taxon>
        <taxon>Pezizomycotina</taxon>
        <taxon>Sordariomycetes</taxon>
        <taxon>Sordariomycetidae</taxon>
        <taxon>Sordariales</taxon>
        <taxon>Sordariales incertae sedis</taxon>
        <taxon>Remersonia</taxon>
    </lineage>
</organism>
<reference evidence="8 9" key="1">
    <citation type="journal article" date="2024" name="Commun. Biol.">
        <title>Comparative genomic analysis of thermophilic fungi reveals convergent evolutionary adaptations and gene losses.</title>
        <authorList>
            <person name="Steindorff A.S."/>
            <person name="Aguilar-Pontes M.V."/>
            <person name="Robinson A.J."/>
            <person name="Andreopoulos B."/>
            <person name="LaButti K."/>
            <person name="Kuo A."/>
            <person name="Mondo S."/>
            <person name="Riley R."/>
            <person name="Otillar R."/>
            <person name="Haridas S."/>
            <person name="Lipzen A."/>
            <person name="Grimwood J."/>
            <person name="Schmutz J."/>
            <person name="Clum A."/>
            <person name="Reid I.D."/>
            <person name="Moisan M.C."/>
            <person name="Butler G."/>
            <person name="Nguyen T.T.M."/>
            <person name="Dewar K."/>
            <person name="Conant G."/>
            <person name="Drula E."/>
            <person name="Henrissat B."/>
            <person name="Hansel C."/>
            <person name="Singer S."/>
            <person name="Hutchinson M.I."/>
            <person name="de Vries R.P."/>
            <person name="Natvig D.O."/>
            <person name="Powell A.J."/>
            <person name="Tsang A."/>
            <person name="Grigoriev I.V."/>
        </authorList>
    </citation>
    <scope>NUCLEOTIDE SEQUENCE [LARGE SCALE GENOMIC DNA]</scope>
    <source>
        <strain evidence="8 9">ATCC 22073</strain>
    </source>
</reference>
<feature type="region of interest" description="Disordered" evidence="6">
    <location>
        <begin position="796"/>
        <end position="819"/>
    </location>
</feature>
<accession>A0ABR4D5S0</accession>
<feature type="compositionally biased region" description="Acidic residues" evidence="6">
    <location>
        <begin position="1391"/>
        <end position="1402"/>
    </location>
</feature>
<feature type="compositionally biased region" description="Pro residues" evidence="6">
    <location>
        <begin position="372"/>
        <end position="396"/>
    </location>
</feature>
<evidence type="ECO:0000313" key="8">
    <source>
        <dbReference type="EMBL" id="KAL2265395.1"/>
    </source>
</evidence>
<dbReference type="EC" id="2.3.2.26" evidence="2"/>
<dbReference type="Gene3D" id="3.30.2410.10">
    <property type="entry name" value="Hect, E3 ligase catalytic domain"/>
    <property type="match status" value="1"/>
</dbReference>
<feature type="region of interest" description="Disordered" evidence="6">
    <location>
        <begin position="1"/>
        <end position="182"/>
    </location>
</feature>
<feature type="region of interest" description="Disordered" evidence="6">
    <location>
        <begin position="868"/>
        <end position="888"/>
    </location>
</feature>
<comment type="caution">
    <text evidence="8">The sequence shown here is derived from an EMBL/GenBank/DDBJ whole genome shotgun (WGS) entry which is preliminary data.</text>
</comment>
<dbReference type="PROSITE" id="PS50237">
    <property type="entry name" value="HECT"/>
    <property type="match status" value="1"/>
</dbReference>
<feature type="region of interest" description="Disordered" evidence="6">
    <location>
        <begin position="282"/>
        <end position="399"/>
    </location>
</feature>
<sequence>MAPTPAANSGARYRSASRVEEIDVWDTMQGHQLQGEGDSSSSDEGIHPRRRQKSRSRSRSRLRSRSRSRSQSQYQHQQHQQQQQAHQQQQQQRLQPPRSRHARSLSHPFLFFGRGKKKAGAAGAGGDGDDDDDDDDDYGIPRGGASGSGSGSKSSGALAPPPGPMRGHVRGHSTAGVRSTSSHRDFATGRCMTCASLVRWPKDLPVFRCSICLTINDLARAPAAGTHRRTGSGMVVPEVAVTSDDAPPQQPPELKERPISLGHTGLLVDQCLRSFLASALRRSSPGKGAVPGPGARAPPSLHPRPGHDGTPAPANPASLLPLRANKPLDLEPRCFPGSSPGPSRHQGHRRRAPSWAGASATSSPASLLDGRPPAPAPAPAPASAPPPPTRPPPPSPAEAAKRIFRPLEDYITASVTSFACLNRSFLVPRSHPASGPSGRPRSRRPSENVAAPRREVRSASTSQPVPDLDPKLLLLGDVAENGTWWTGHNPDAGLPPQSGRTLHPGRSLDGSGGGGGGSPSMVSSRSPHIDWAEMDAWYAAVLEPARRWRAIYEGMVAQDPALALSPAELRDVEAQILVGQERVHRALLKASEAILKRPGRRLLEPQELRFLLILAANPLLHAWYTPYAGAFPPATGGSAGGGSSSQSGAGPSSGRYSVIIKRIAGLLSNVSSLCQDHLVGWLARYPETAFVRTKELFSGFLTYRLVRQNEKKYQAEIDLIGGLVPSFGPSSTTAALHAALGSGGGASGGSRSGPGTTQRARKQQEKKNKVVYREDWQIRAAAKVLGLLFHANNMTHVRRGPSNEGDGNTNNNNNNTSSRRWHNLTQRAPSCGLVRAPGQVLATSDFYMTLLDDSDLVVDFDVWESRRQQAKQHSHHHHQQQLHQQQQQQQQQQLQQLQQQNEQQQGPFTFCQYPFLLSMGAKMRILQHEARRQMETRARDAFFDSILSNRLAQQVFLLSVRRDCLVEDSLRAVSEAVGAGGGDLKKALRVRFLGEEGLDAGGLRKEWFLLLVREVFSPEHGLFLYDEDSRYCYFNPNALEPSEQFFLVGVVLGLALYNSIMLDVALPPFAFRKLLAAAPAFSSCYSSSSPATATAPSPSYAPTLDDLAEYRPSVAHGLRQLLTYDGDDFEDTFGLVFSIDTNRYGAVETVPLCPGGATRAVTRDNRREYVDAYVRYLLGTSVARQFEPFKRGFYTVVDSSDALPLFRPEEIELLLRGSGGVGEKLDVEVLKGVAIYEGWGSGKNPAAASAAAAAAAAAARRESERRANSTAAMPASNNRRSNPPDTGTDSDAGSDADASPAQRQPEAQDDAEREPTVRWFWDAWRRAAPQDQRRLLAFITGSDRVPAAGEAALSIRVACLGDECGRFPTARTCFNSIGLWRARVPPRNSQDNDDDDDDDDEDERRREARARFEQVLWRAVRESEGFGLR</sequence>
<feature type="compositionally biased region" description="Basic residues" evidence="6">
    <location>
        <begin position="868"/>
        <end position="880"/>
    </location>
</feature>
<keyword evidence="4 5" id="KW-0833">Ubl conjugation pathway</keyword>
<dbReference type="RefSeq" id="XP_070864122.1">
    <property type="nucleotide sequence ID" value="XM_071013212.1"/>
</dbReference>
<feature type="compositionally biased region" description="Polar residues" evidence="6">
    <location>
        <begin position="1268"/>
        <end position="1283"/>
    </location>
</feature>
<evidence type="ECO:0000256" key="3">
    <source>
        <dbReference type="ARBA" id="ARBA00022679"/>
    </source>
</evidence>
<dbReference type="SMART" id="SM00119">
    <property type="entry name" value="HECTc"/>
    <property type="match status" value="1"/>
</dbReference>
<feature type="compositionally biased region" description="Low complexity" evidence="6">
    <location>
        <begin position="311"/>
        <end position="324"/>
    </location>
</feature>
<evidence type="ECO:0000256" key="5">
    <source>
        <dbReference type="PROSITE-ProRule" id="PRU00104"/>
    </source>
</evidence>
<dbReference type="EMBL" id="JAZGUE010000006">
    <property type="protein sequence ID" value="KAL2265395.1"/>
    <property type="molecule type" value="Genomic_DNA"/>
</dbReference>
<feature type="compositionally biased region" description="Low complexity" evidence="6">
    <location>
        <begin position="428"/>
        <end position="439"/>
    </location>
</feature>
<feature type="compositionally biased region" description="Basic residues" evidence="6">
    <location>
        <begin position="48"/>
        <end position="68"/>
    </location>
</feature>
<feature type="compositionally biased region" description="Low complexity" evidence="6">
    <location>
        <begin position="282"/>
        <end position="299"/>
    </location>
</feature>
<dbReference type="PANTHER" id="PTHR45700:SF8">
    <property type="entry name" value="HECT-TYPE E3 UBIQUITIN TRANSFERASE"/>
    <property type="match status" value="1"/>
</dbReference>
<dbReference type="Pfam" id="PF00632">
    <property type="entry name" value="HECT"/>
    <property type="match status" value="2"/>
</dbReference>
<evidence type="ECO:0000313" key="9">
    <source>
        <dbReference type="Proteomes" id="UP001600064"/>
    </source>
</evidence>
<feature type="compositionally biased region" description="Acidic residues" evidence="6">
    <location>
        <begin position="127"/>
        <end position="138"/>
    </location>
</feature>
<dbReference type="InterPro" id="IPR035983">
    <property type="entry name" value="Hect_E3_ubiquitin_ligase"/>
</dbReference>
<keyword evidence="9" id="KW-1185">Reference proteome</keyword>
<evidence type="ECO:0000256" key="4">
    <source>
        <dbReference type="ARBA" id="ARBA00022786"/>
    </source>
</evidence>
<feature type="region of interest" description="Disordered" evidence="6">
    <location>
        <begin position="427"/>
        <end position="468"/>
    </location>
</feature>
<evidence type="ECO:0000256" key="1">
    <source>
        <dbReference type="ARBA" id="ARBA00000885"/>
    </source>
</evidence>
<feature type="active site" description="Glycyl thioester intermediate" evidence="5">
    <location>
        <position position="1373"/>
    </location>
</feature>
<feature type="region of interest" description="Disordered" evidence="6">
    <location>
        <begin position="738"/>
        <end position="768"/>
    </location>
</feature>